<accession>A0A3M7Q1Z8</accession>
<dbReference type="AlphaFoldDB" id="A0A3M7Q1Z8"/>
<keyword evidence="2" id="KW-1185">Reference proteome</keyword>
<reference evidence="1 2" key="1">
    <citation type="journal article" date="2018" name="Sci. Rep.">
        <title>Genomic signatures of local adaptation to the degree of environmental predictability in rotifers.</title>
        <authorList>
            <person name="Franch-Gras L."/>
            <person name="Hahn C."/>
            <person name="Garcia-Roger E.M."/>
            <person name="Carmona M.J."/>
            <person name="Serra M."/>
            <person name="Gomez A."/>
        </authorList>
    </citation>
    <scope>NUCLEOTIDE SEQUENCE [LARGE SCALE GENOMIC DNA]</scope>
    <source>
        <strain evidence="1">HYR1</strain>
    </source>
</reference>
<sequence length="142" mass="16294">MINMLSDWPFINKLFLFIYIYVITANQQILTGSLGDSQSVWSIYGGGQIESTNSVDKVQTRLRVHVFNDCQKNNILITNTYFYNFSFTAFSIRNYFSMCYVQGATIGDLLVGHIRKLVLLNISSKIEKGMKVRKQDNLDQNS</sequence>
<evidence type="ECO:0000313" key="1">
    <source>
        <dbReference type="EMBL" id="RNA05457.1"/>
    </source>
</evidence>
<proteinExistence type="predicted"/>
<name>A0A3M7Q1Z8_BRAPC</name>
<gene>
    <name evidence="1" type="ORF">BpHYR1_052061</name>
</gene>
<dbReference type="EMBL" id="REGN01007717">
    <property type="protein sequence ID" value="RNA05457.1"/>
    <property type="molecule type" value="Genomic_DNA"/>
</dbReference>
<evidence type="ECO:0000313" key="2">
    <source>
        <dbReference type="Proteomes" id="UP000276133"/>
    </source>
</evidence>
<organism evidence="1 2">
    <name type="scientific">Brachionus plicatilis</name>
    <name type="common">Marine rotifer</name>
    <name type="synonym">Brachionus muelleri</name>
    <dbReference type="NCBI Taxonomy" id="10195"/>
    <lineage>
        <taxon>Eukaryota</taxon>
        <taxon>Metazoa</taxon>
        <taxon>Spiralia</taxon>
        <taxon>Gnathifera</taxon>
        <taxon>Rotifera</taxon>
        <taxon>Eurotatoria</taxon>
        <taxon>Monogononta</taxon>
        <taxon>Pseudotrocha</taxon>
        <taxon>Ploima</taxon>
        <taxon>Brachionidae</taxon>
        <taxon>Brachionus</taxon>
    </lineage>
</organism>
<protein>
    <submittedName>
        <fullName evidence="1">Uncharacterized protein</fullName>
    </submittedName>
</protein>
<comment type="caution">
    <text evidence="1">The sequence shown here is derived from an EMBL/GenBank/DDBJ whole genome shotgun (WGS) entry which is preliminary data.</text>
</comment>
<dbReference type="Proteomes" id="UP000276133">
    <property type="component" value="Unassembled WGS sequence"/>
</dbReference>